<accession>A0A371H7D2</accession>
<dbReference type="EMBL" id="QJKJ01003396">
    <property type="protein sequence ID" value="RDX98700.1"/>
    <property type="molecule type" value="Genomic_DNA"/>
</dbReference>
<comment type="caution">
    <text evidence="1">The sequence shown here is derived from an EMBL/GenBank/DDBJ whole genome shotgun (WGS) entry which is preliminary data.</text>
</comment>
<feature type="non-terminal residue" evidence="1">
    <location>
        <position position="1"/>
    </location>
</feature>
<sequence length="346" mass="39802">MTKQGSKENSSYKNWMNFTWKPVRTLGSISKLCSRWDGPFVITNVFPYDAVELKYEHTNIIVQSFSLVLNKKLPKPSPCRLQLQPHLRRIRTNLVWNERPVKQPKEVHNPRRVVQAVVLVATWSSPISNPIWASSSAPKPAQQPRHSWEKLAAQTLFHPFYIVYLAHILHPHGGARCLHQCFSRSKKRRSKTERSKVVRRDYLACHHTLVDLILNALANRGEPPPSFMAIVVEDRSTDFTPYVKPKAHQTQTQAEWPKTQTSNGPSLGPYVADRVMLPIDNFGSTSRSRLRILIMTREESKQDVDLRLLIKTFQEQFKDLNAKLDDLQPIPSNPLYEHEAKEYSGG</sequence>
<proteinExistence type="predicted"/>
<reference evidence="1" key="1">
    <citation type="submission" date="2018-05" db="EMBL/GenBank/DDBJ databases">
        <title>Draft genome of Mucuna pruriens seed.</title>
        <authorList>
            <person name="Nnadi N.E."/>
            <person name="Vos R."/>
            <person name="Hasami M.H."/>
            <person name="Devisetty U.K."/>
            <person name="Aguiy J.C."/>
        </authorList>
    </citation>
    <scope>NUCLEOTIDE SEQUENCE [LARGE SCALE GENOMIC DNA]</scope>
    <source>
        <strain evidence="1">JCA_2017</strain>
    </source>
</reference>
<evidence type="ECO:0000313" key="1">
    <source>
        <dbReference type="EMBL" id="RDX98700.1"/>
    </source>
</evidence>
<gene>
    <name evidence="1" type="ORF">CR513_18341</name>
</gene>
<name>A0A371H7D2_MUCPR</name>
<keyword evidence="2" id="KW-1185">Reference proteome</keyword>
<organism evidence="1 2">
    <name type="scientific">Mucuna pruriens</name>
    <name type="common">Velvet bean</name>
    <name type="synonym">Dolichos pruriens</name>
    <dbReference type="NCBI Taxonomy" id="157652"/>
    <lineage>
        <taxon>Eukaryota</taxon>
        <taxon>Viridiplantae</taxon>
        <taxon>Streptophyta</taxon>
        <taxon>Embryophyta</taxon>
        <taxon>Tracheophyta</taxon>
        <taxon>Spermatophyta</taxon>
        <taxon>Magnoliopsida</taxon>
        <taxon>eudicotyledons</taxon>
        <taxon>Gunneridae</taxon>
        <taxon>Pentapetalae</taxon>
        <taxon>rosids</taxon>
        <taxon>fabids</taxon>
        <taxon>Fabales</taxon>
        <taxon>Fabaceae</taxon>
        <taxon>Papilionoideae</taxon>
        <taxon>50 kb inversion clade</taxon>
        <taxon>NPAAA clade</taxon>
        <taxon>indigoferoid/millettioid clade</taxon>
        <taxon>Phaseoleae</taxon>
        <taxon>Mucuna</taxon>
    </lineage>
</organism>
<protein>
    <submittedName>
        <fullName evidence="1">Uncharacterized protein</fullName>
    </submittedName>
</protein>
<dbReference type="Proteomes" id="UP000257109">
    <property type="component" value="Unassembled WGS sequence"/>
</dbReference>
<evidence type="ECO:0000313" key="2">
    <source>
        <dbReference type="Proteomes" id="UP000257109"/>
    </source>
</evidence>
<dbReference type="AlphaFoldDB" id="A0A371H7D2"/>